<protein>
    <recommendedName>
        <fullName evidence="2">Phosphoribosyltransferase domain-containing protein</fullName>
    </recommendedName>
</protein>
<dbReference type="Gene3D" id="3.40.50.2020">
    <property type="match status" value="1"/>
</dbReference>
<dbReference type="EMBL" id="LAZR01029076">
    <property type="protein sequence ID" value="KKL60652.1"/>
    <property type="molecule type" value="Genomic_DNA"/>
</dbReference>
<accession>A0A0F9GBS1</accession>
<dbReference type="InterPro" id="IPR000836">
    <property type="entry name" value="PRTase_dom"/>
</dbReference>
<dbReference type="PANTHER" id="PTHR47505:SF1">
    <property type="entry name" value="DNA UTILIZATION PROTEIN YHGH"/>
    <property type="match status" value="1"/>
</dbReference>
<sequence length="236" mass="26870">MNAMTAFKQCLQHLGDWFFPSFCVQCQCVVNSDYSLCEHCLADLSLLDLREHPNLLYRPDIVELFPDCQFDHLFACAWYRSPFDNWLSQLKFSNQIHYKKALSLIISLQFTSSKQASETWPELFIILPLHQQRFLKRGFNQVAQCWLPSLENEHVDFISLQRSKKTQAQSSLSKAKRIKNLHGAFICNTDMTGKTVAIIDDVMTTGATLNAATVALKQAGAKQVWAFVTCLTPLGD</sequence>
<comment type="caution">
    <text evidence="3">The sequence shown here is derived from an EMBL/GenBank/DDBJ whole genome shotgun (WGS) entry which is preliminary data.</text>
</comment>
<evidence type="ECO:0000256" key="1">
    <source>
        <dbReference type="ARBA" id="ARBA00008007"/>
    </source>
</evidence>
<evidence type="ECO:0000313" key="3">
    <source>
        <dbReference type="EMBL" id="KKL60652.1"/>
    </source>
</evidence>
<dbReference type="InterPro" id="IPR051910">
    <property type="entry name" value="ComF/GntX_DNA_util-trans"/>
</dbReference>
<dbReference type="InterPro" id="IPR029057">
    <property type="entry name" value="PRTase-like"/>
</dbReference>
<gene>
    <name evidence="3" type="ORF">LCGC14_2203180</name>
</gene>
<dbReference type="Pfam" id="PF00156">
    <property type="entry name" value="Pribosyltran"/>
    <property type="match status" value="1"/>
</dbReference>
<dbReference type="AlphaFoldDB" id="A0A0F9GBS1"/>
<evidence type="ECO:0000259" key="2">
    <source>
        <dbReference type="Pfam" id="PF00156"/>
    </source>
</evidence>
<dbReference type="CDD" id="cd06223">
    <property type="entry name" value="PRTases_typeI"/>
    <property type="match status" value="1"/>
</dbReference>
<proteinExistence type="inferred from homology"/>
<feature type="domain" description="Phosphoribosyltransferase" evidence="2">
    <location>
        <begin position="187"/>
        <end position="230"/>
    </location>
</feature>
<dbReference type="SUPFAM" id="SSF53271">
    <property type="entry name" value="PRTase-like"/>
    <property type="match status" value="1"/>
</dbReference>
<reference evidence="3" key="1">
    <citation type="journal article" date="2015" name="Nature">
        <title>Complex archaea that bridge the gap between prokaryotes and eukaryotes.</title>
        <authorList>
            <person name="Spang A."/>
            <person name="Saw J.H."/>
            <person name="Jorgensen S.L."/>
            <person name="Zaremba-Niedzwiedzka K."/>
            <person name="Martijn J."/>
            <person name="Lind A.E."/>
            <person name="van Eijk R."/>
            <person name="Schleper C."/>
            <person name="Guy L."/>
            <person name="Ettema T.J."/>
        </authorList>
    </citation>
    <scope>NUCLEOTIDE SEQUENCE</scope>
</reference>
<organism evidence="3">
    <name type="scientific">marine sediment metagenome</name>
    <dbReference type="NCBI Taxonomy" id="412755"/>
    <lineage>
        <taxon>unclassified sequences</taxon>
        <taxon>metagenomes</taxon>
        <taxon>ecological metagenomes</taxon>
    </lineage>
</organism>
<name>A0A0F9GBS1_9ZZZZ</name>
<comment type="similarity">
    <text evidence="1">Belongs to the ComF/GntX family.</text>
</comment>
<dbReference type="PANTHER" id="PTHR47505">
    <property type="entry name" value="DNA UTILIZATION PROTEIN YHGH"/>
    <property type="match status" value="1"/>
</dbReference>